<dbReference type="Proteomes" id="UP000322981">
    <property type="component" value="Unassembled WGS sequence"/>
</dbReference>
<protein>
    <recommendedName>
        <fullName evidence="3">TetR/AcrR family transcriptional regulator</fullName>
    </recommendedName>
</protein>
<sequence>MAILAKNQHAIRKRGFRIASFDIRRERMQALLRGVRRKGSRQEDTAAFTEVVMALFEGLAARAINHPALDRAALAAQLRQVLRGLL</sequence>
<name>A0A5M8FN98_9GAMM</name>
<comment type="caution">
    <text evidence="1">The sequence shown here is derived from an EMBL/GenBank/DDBJ whole genome shotgun (WGS) entry which is preliminary data.</text>
</comment>
<accession>A0A5M8FN98</accession>
<organism evidence="1 2">
    <name type="scientific">Thiohalocapsa marina</name>
    <dbReference type="NCBI Taxonomy" id="424902"/>
    <lineage>
        <taxon>Bacteria</taxon>
        <taxon>Pseudomonadati</taxon>
        <taxon>Pseudomonadota</taxon>
        <taxon>Gammaproteobacteria</taxon>
        <taxon>Chromatiales</taxon>
        <taxon>Chromatiaceae</taxon>
        <taxon>Thiohalocapsa</taxon>
    </lineage>
</organism>
<evidence type="ECO:0000313" key="2">
    <source>
        <dbReference type="Proteomes" id="UP000322981"/>
    </source>
</evidence>
<dbReference type="OrthoDB" id="5816932at2"/>
<dbReference type="RefSeq" id="WP_150091227.1">
    <property type="nucleotide sequence ID" value="NZ_JBFUOH010000031.1"/>
</dbReference>
<gene>
    <name evidence="1" type="ORF">F2Q65_05500</name>
</gene>
<dbReference type="AlphaFoldDB" id="A0A5M8FN98"/>
<keyword evidence="2" id="KW-1185">Reference proteome</keyword>
<proteinExistence type="predicted"/>
<reference evidence="1 2" key="1">
    <citation type="submission" date="2019-09" db="EMBL/GenBank/DDBJ databases">
        <title>Whole-genome sequence of the purple sulfur bacterium Thiohalocapsa marina DSM 19078.</title>
        <authorList>
            <person name="Kyndt J.A."/>
            <person name="Meyer T.E."/>
        </authorList>
    </citation>
    <scope>NUCLEOTIDE SEQUENCE [LARGE SCALE GENOMIC DNA]</scope>
    <source>
        <strain evidence="1 2">DSM 19078</strain>
    </source>
</reference>
<dbReference type="EMBL" id="VWXX01000005">
    <property type="protein sequence ID" value="KAA6186257.1"/>
    <property type="molecule type" value="Genomic_DNA"/>
</dbReference>
<evidence type="ECO:0000313" key="1">
    <source>
        <dbReference type="EMBL" id="KAA6186257.1"/>
    </source>
</evidence>
<evidence type="ECO:0008006" key="3">
    <source>
        <dbReference type="Google" id="ProtNLM"/>
    </source>
</evidence>